<dbReference type="Pfam" id="PF03807">
    <property type="entry name" value="F420_oxidored"/>
    <property type="match status" value="1"/>
</dbReference>
<sequence>MPLTLGLIGSGAIGTSLARLAVAAGLDVLLSNSRGPETLADLVADLGGHARAVTPAEAARSGDLVVVTIPLKAYDQLPVDALAHKTVLDTMNYYPQRDGRMAELDEDELTSGGLLQRHLARSRVVKVFNNIGAHQLFTLARPTGAPDRSALPIAGDDAPAKEEAVRLLDTLGYDAVDIGPLTESWRTDPGTPVAGPAYLGEAPAGLTPQEWFHWASTTTGNPLPAERVLELTKTAVRGPAGGVFPPGADG</sequence>
<accession>A0ABN5VP39</accession>
<dbReference type="PANTHER" id="PTHR14239">
    <property type="entry name" value="DUDULIN-RELATED"/>
    <property type="match status" value="1"/>
</dbReference>
<keyword evidence="4" id="KW-1185">Reference proteome</keyword>
<feature type="domain" description="Pyrroline-5-carboxylate reductase catalytic N-terminal" evidence="2">
    <location>
        <begin position="5"/>
        <end position="93"/>
    </location>
</feature>
<dbReference type="EMBL" id="AP018448">
    <property type="protein sequence ID" value="BBC35124.1"/>
    <property type="molecule type" value="Genomic_DNA"/>
</dbReference>
<organism evidence="3 4">
    <name type="scientific">Streptomyces graminofaciens</name>
    <dbReference type="NCBI Taxonomy" id="68212"/>
    <lineage>
        <taxon>Bacteria</taxon>
        <taxon>Bacillati</taxon>
        <taxon>Actinomycetota</taxon>
        <taxon>Actinomycetes</taxon>
        <taxon>Kitasatosporales</taxon>
        <taxon>Streptomycetaceae</taxon>
        <taxon>Streptomyces</taxon>
    </lineage>
</organism>
<reference evidence="3 4" key="2">
    <citation type="journal article" date="2023" name="ChemBioChem">
        <title>Acyltransferase Domain Exchange between Two Independent Type I Polyketide Synthases in the Same Producer Strain of Macrolide Antibiotics.</title>
        <authorList>
            <person name="Kudo F."/>
            <person name="Kishikawa K."/>
            <person name="Tsuboi K."/>
            <person name="Kido T."/>
            <person name="Usui T."/>
            <person name="Hashimoto J."/>
            <person name="Shin-Ya K."/>
            <person name="Miyanaga A."/>
            <person name="Eguchi T."/>
        </authorList>
    </citation>
    <scope>NUCLEOTIDE SEQUENCE [LARGE SCALE GENOMIC DNA]</scope>
    <source>
        <strain evidence="3 4">A-8890</strain>
    </source>
</reference>
<dbReference type="Proteomes" id="UP001321542">
    <property type="component" value="Chromosome"/>
</dbReference>
<dbReference type="SUPFAM" id="SSF51735">
    <property type="entry name" value="NAD(P)-binding Rossmann-fold domains"/>
    <property type="match status" value="1"/>
</dbReference>
<protein>
    <recommendedName>
        <fullName evidence="2">Pyrroline-5-carboxylate reductase catalytic N-terminal domain-containing protein</fullName>
    </recommendedName>
</protein>
<proteinExistence type="predicted"/>
<evidence type="ECO:0000256" key="1">
    <source>
        <dbReference type="ARBA" id="ARBA00023002"/>
    </source>
</evidence>
<name>A0ABN5VP39_9ACTN</name>
<evidence type="ECO:0000313" key="4">
    <source>
        <dbReference type="Proteomes" id="UP001321542"/>
    </source>
</evidence>
<dbReference type="Gene3D" id="3.40.50.720">
    <property type="entry name" value="NAD(P)-binding Rossmann-like Domain"/>
    <property type="match status" value="1"/>
</dbReference>
<dbReference type="RefSeq" id="WP_286255261.1">
    <property type="nucleotide sequence ID" value="NZ_AP018448.1"/>
</dbReference>
<reference evidence="3 4" key="1">
    <citation type="journal article" date="2010" name="ChemBioChem">
        <title>Cloning and characterization of the biosynthetic gene cluster of 16-membered macrolide antibiotic FD-891: involvement of a dual functional cytochrome P450 monooxygenase catalyzing epoxidation and hydroxylation.</title>
        <authorList>
            <person name="Kudo F."/>
            <person name="Motegi A."/>
            <person name="Mizoue K."/>
            <person name="Eguchi T."/>
        </authorList>
    </citation>
    <scope>NUCLEOTIDE SEQUENCE [LARGE SCALE GENOMIC DNA]</scope>
    <source>
        <strain evidence="3 4">A-8890</strain>
    </source>
</reference>
<dbReference type="InterPro" id="IPR028939">
    <property type="entry name" value="P5C_Rdtase_cat_N"/>
</dbReference>
<keyword evidence="1" id="KW-0560">Oxidoreductase</keyword>
<evidence type="ECO:0000259" key="2">
    <source>
        <dbReference type="Pfam" id="PF03807"/>
    </source>
</evidence>
<dbReference type="InterPro" id="IPR036291">
    <property type="entry name" value="NAD(P)-bd_dom_sf"/>
</dbReference>
<dbReference type="InterPro" id="IPR051267">
    <property type="entry name" value="STEAP_metalloreductase"/>
</dbReference>
<gene>
    <name evidence="3" type="ORF">SGFS_064180</name>
</gene>
<evidence type="ECO:0000313" key="3">
    <source>
        <dbReference type="EMBL" id="BBC35124.1"/>
    </source>
</evidence>